<evidence type="ECO:0000256" key="1">
    <source>
        <dbReference type="ARBA" id="ARBA00004141"/>
    </source>
</evidence>
<dbReference type="GO" id="GO:0005524">
    <property type="term" value="F:ATP binding"/>
    <property type="evidence" value="ECO:0007669"/>
    <property type="project" value="UniProtKB-KW"/>
</dbReference>
<feature type="compositionally biased region" description="Basic and acidic residues" evidence="11">
    <location>
        <begin position="976"/>
        <end position="987"/>
    </location>
</feature>
<keyword evidence="7" id="KW-0067">ATP-binding</keyword>
<dbReference type="PROSITE" id="PS50893">
    <property type="entry name" value="ABC_TRANSPORTER_2"/>
    <property type="match status" value="2"/>
</dbReference>
<feature type="domain" description="ABC transporter" evidence="13">
    <location>
        <begin position="1410"/>
        <end position="1662"/>
    </location>
</feature>
<dbReference type="CDD" id="cd03250">
    <property type="entry name" value="ABCC_MRP_domain1"/>
    <property type="match status" value="1"/>
</dbReference>
<dbReference type="FunFam" id="3.40.50.300:FF:000825">
    <property type="entry name" value="ABC bile acid transporter"/>
    <property type="match status" value="1"/>
</dbReference>
<feature type="transmembrane region" description="Helical" evidence="12">
    <location>
        <begin position="251"/>
        <end position="271"/>
    </location>
</feature>
<dbReference type="GO" id="GO:0016020">
    <property type="term" value="C:membrane"/>
    <property type="evidence" value="ECO:0007669"/>
    <property type="project" value="UniProtKB-SubCell"/>
</dbReference>
<dbReference type="OMA" id="NTNIFRD"/>
<keyword evidence="8 12" id="KW-1133">Transmembrane helix</keyword>
<name>A0A0G0ADS1_TRIHA</name>
<gene>
    <name evidence="15" type="ORF">THAR02_04756</name>
</gene>
<keyword evidence="10" id="KW-0325">Glycoprotein</keyword>
<organism evidence="15 16">
    <name type="scientific">Trichoderma harzianum</name>
    <name type="common">Hypocrea lixii</name>
    <dbReference type="NCBI Taxonomy" id="5544"/>
    <lineage>
        <taxon>Eukaryota</taxon>
        <taxon>Fungi</taxon>
        <taxon>Dikarya</taxon>
        <taxon>Ascomycota</taxon>
        <taxon>Pezizomycotina</taxon>
        <taxon>Sordariomycetes</taxon>
        <taxon>Hypocreomycetidae</taxon>
        <taxon>Hypocreales</taxon>
        <taxon>Hypocreaceae</taxon>
        <taxon>Trichoderma</taxon>
    </lineage>
</organism>
<proteinExistence type="inferred from homology"/>
<evidence type="ECO:0000256" key="6">
    <source>
        <dbReference type="ARBA" id="ARBA00022741"/>
    </source>
</evidence>
<dbReference type="CDD" id="cd18596">
    <property type="entry name" value="ABC_6TM_VMR1_D1_like"/>
    <property type="match status" value="1"/>
</dbReference>
<evidence type="ECO:0000256" key="11">
    <source>
        <dbReference type="SAM" id="MobiDB-lite"/>
    </source>
</evidence>
<dbReference type="InterPro" id="IPR003439">
    <property type="entry name" value="ABC_transporter-like_ATP-bd"/>
</dbReference>
<comment type="similarity">
    <text evidence="2">Belongs to the ABC transporter superfamily. ABCC family. Conjugate transporter (TC 3.A.1.208) subfamily.</text>
</comment>
<evidence type="ECO:0000259" key="14">
    <source>
        <dbReference type="PROSITE" id="PS50929"/>
    </source>
</evidence>
<evidence type="ECO:0000256" key="8">
    <source>
        <dbReference type="ARBA" id="ARBA00022989"/>
    </source>
</evidence>
<dbReference type="Gene3D" id="1.20.1560.10">
    <property type="entry name" value="ABC transporter type 1, transmembrane domain"/>
    <property type="match status" value="2"/>
</dbReference>
<keyword evidence="6" id="KW-0547">Nucleotide-binding</keyword>
<keyword evidence="4 12" id="KW-0812">Transmembrane</keyword>
<dbReference type="InterPro" id="IPR050173">
    <property type="entry name" value="ABC_transporter_C-like"/>
</dbReference>
<evidence type="ECO:0000256" key="10">
    <source>
        <dbReference type="ARBA" id="ARBA00023180"/>
    </source>
</evidence>
<evidence type="ECO:0000256" key="12">
    <source>
        <dbReference type="SAM" id="Phobius"/>
    </source>
</evidence>
<evidence type="ECO:0000256" key="5">
    <source>
        <dbReference type="ARBA" id="ARBA00022737"/>
    </source>
</evidence>
<feature type="transmembrane region" description="Helical" evidence="12">
    <location>
        <begin position="128"/>
        <end position="153"/>
    </location>
</feature>
<dbReference type="GO" id="GO:0016887">
    <property type="term" value="F:ATP hydrolysis activity"/>
    <property type="evidence" value="ECO:0007669"/>
    <property type="project" value="InterPro"/>
</dbReference>
<dbReference type="GO" id="GO:0140359">
    <property type="term" value="F:ABC-type transporter activity"/>
    <property type="evidence" value="ECO:0007669"/>
    <property type="project" value="InterPro"/>
</dbReference>
<feature type="domain" description="ABC transmembrane type-1" evidence="14">
    <location>
        <begin position="395"/>
        <end position="698"/>
    </location>
</feature>
<feature type="transmembrane region" description="Helical" evidence="12">
    <location>
        <begin position="428"/>
        <end position="452"/>
    </location>
</feature>
<dbReference type="PANTHER" id="PTHR24223">
    <property type="entry name" value="ATP-BINDING CASSETTE SUB-FAMILY C"/>
    <property type="match status" value="1"/>
</dbReference>
<keyword evidence="3" id="KW-0813">Transport</keyword>
<feature type="non-terminal residue" evidence="15">
    <location>
        <position position="1"/>
    </location>
</feature>
<reference evidence="16" key="1">
    <citation type="journal article" date="2015" name="Genome Announc.">
        <title>Draft whole-genome sequence of the biocontrol agent Trichoderma harzianum T6776.</title>
        <authorList>
            <person name="Baroncelli R."/>
            <person name="Piaggeschi G."/>
            <person name="Fiorini L."/>
            <person name="Bertolini E."/>
            <person name="Zapparata A."/>
            <person name="Pe M.E."/>
            <person name="Sarrocco S."/>
            <person name="Vannacci G."/>
        </authorList>
    </citation>
    <scope>NUCLEOTIDE SEQUENCE [LARGE SCALE GENOMIC DNA]</scope>
    <source>
        <strain evidence="16">T6776</strain>
    </source>
</reference>
<dbReference type="SMART" id="SM00382">
    <property type="entry name" value="AAA"/>
    <property type="match status" value="2"/>
</dbReference>
<feature type="transmembrane region" description="Helical" evidence="12">
    <location>
        <begin position="1044"/>
        <end position="1067"/>
    </location>
</feature>
<feature type="transmembrane region" description="Helical" evidence="12">
    <location>
        <begin position="383"/>
        <end position="408"/>
    </location>
</feature>
<dbReference type="PROSITE" id="PS50929">
    <property type="entry name" value="ABC_TM1F"/>
    <property type="match status" value="2"/>
</dbReference>
<protein>
    <recommendedName>
        <fullName evidence="17">ABC transporter</fullName>
    </recommendedName>
</protein>
<dbReference type="FunFam" id="3.40.50.300:FF:000610">
    <property type="entry name" value="Multidrug resistance-associated ABC transporter"/>
    <property type="match status" value="1"/>
</dbReference>
<dbReference type="SUPFAM" id="SSF52540">
    <property type="entry name" value="P-loop containing nucleoside triphosphate hydrolases"/>
    <property type="match status" value="2"/>
</dbReference>
<comment type="subcellular location">
    <subcellularLocation>
        <location evidence="1">Membrane</location>
        <topology evidence="1">Multi-pass membrane protein</topology>
    </subcellularLocation>
</comment>
<feature type="domain" description="ABC transporter" evidence="13">
    <location>
        <begin position="725"/>
        <end position="976"/>
    </location>
</feature>
<feature type="region of interest" description="Disordered" evidence="11">
    <location>
        <begin position="480"/>
        <end position="505"/>
    </location>
</feature>
<feature type="domain" description="ABC transmembrane type-1" evidence="14">
    <location>
        <begin position="1058"/>
        <end position="1374"/>
    </location>
</feature>
<feature type="transmembrane region" description="Helical" evidence="12">
    <location>
        <begin position="556"/>
        <end position="575"/>
    </location>
</feature>
<dbReference type="Gene3D" id="3.40.50.300">
    <property type="entry name" value="P-loop containing nucleotide triphosphate hydrolases"/>
    <property type="match status" value="2"/>
</dbReference>
<dbReference type="Pfam" id="PF00005">
    <property type="entry name" value="ABC_tran"/>
    <property type="match status" value="2"/>
</dbReference>
<keyword evidence="9 12" id="KW-0472">Membrane</keyword>
<feature type="transmembrane region" description="Helical" evidence="12">
    <location>
        <begin position="187"/>
        <end position="209"/>
    </location>
</feature>
<evidence type="ECO:0000256" key="7">
    <source>
        <dbReference type="ARBA" id="ARBA00022840"/>
    </source>
</evidence>
<feature type="transmembrane region" description="Helical" evidence="12">
    <location>
        <begin position="640"/>
        <end position="663"/>
    </location>
</feature>
<feature type="transmembrane region" description="Helical" evidence="12">
    <location>
        <begin position="528"/>
        <end position="550"/>
    </location>
</feature>
<feature type="transmembrane region" description="Helical" evidence="12">
    <location>
        <begin position="283"/>
        <end position="304"/>
    </location>
</feature>
<evidence type="ECO:0000256" key="2">
    <source>
        <dbReference type="ARBA" id="ARBA00009726"/>
    </source>
</evidence>
<evidence type="ECO:0000313" key="16">
    <source>
        <dbReference type="Proteomes" id="UP000034112"/>
    </source>
</evidence>
<feature type="transmembrane region" description="Helical" evidence="12">
    <location>
        <begin position="221"/>
        <end position="239"/>
    </location>
</feature>
<dbReference type="InterPro" id="IPR011527">
    <property type="entry name" value="ABC1_TM_dom"/>
</dbReference>
<dbReference type="EMBL" id="JOKZ01000122">
    <property type="protein sequence ID" value="KKP03134.1"/>
    <property type="molecule type" value="Genomic_DNA"/>
</dbReference>
<dbReference type="InterPro" id="IPR036640">
    <property type="entry name" value="ABC1_TM_sf"/>
</dbReference>
<feature type="transmembrane region" description="Helical" evidence="12">
    <location>
        <begin position="1131"/>
        <end position="1155"/>
    </location>
</feature>
<dbReference type="PROSITE" id="PS00211">
    <property type="entry name" value="ABC_TRANSPORTER_1"/>
    <property type="match status" value="1"/>
</dbReference>
<evidence type="ECO:0000313" key="15">
    <source>
        <dbReference type="EMBL" id="KKP03134.1"/>
    </source>
</evidence>
<comment type="caution">
    <text evidence="15">The sequence shown here is derived from an EMBL/GenBank/DDBJ whole genome shotgun (WGS) entry which is preliminary data.</text>
</comment>
<feature type="compositionally biased region" description="Basic and acidic residues" evidence="11">
    <location>
        <begin position="1018"/>
        <end position="1029"/>
    </location>
</feature>
<sequence length="1678" mass="184940">GILGDAARNWEDGGCILRVLWIALDPAIALLVWPADPDNYIASCLGRCRDSVLFALHPVALPFSSPEEEALLLLLCLCTHAAIGGFCRLLQLHLQLELPPVRRRASLAVMSHQLVLGTVANPDPLGHLVLPLSIAGSAIVGLFSLPAVFALLAQIRNRTPKDNFYQDIDGTSTPEAVASFSNKWPKVAILLLSLTSFGPSLALSVLSSLHLKKDDLFVSNWLSTAALATIAIQAICIFAHRSPVKSHDLGIWAFHSTWLSTAVLILQSLHALQLGASKNDPVFILRLASLGATIPLLFATISIPRRPDIFHHDKPVDAQFTASVLSRYTWSWGESIAKLAAKKGDLDEKDVPGPDHNFRARDLVDEWRSFEFKGTLLKNLLRAYLPLFLFQWTVTVARSVVGLGPFWAMLRVIELLERRSEERPMGQILAYILSLALFSLLGQWMQGWVNWFSMYKTSIPLRGQLSALIFEKSLKRKNVKMAEKEPPKTDDDSSQKDDKKSEEEDTVLKSRQAIVNLVGVDVRHVSNLAAFQFFIISSFANLIVYCGFLLKLIGFLPFAAGILAWALVLPINTYFTKKYMKCQAKLMKDRDAKLAVVNEALLGMRQIKFSALESQWEKRIQDMREQELTTLKNTFIADSVLFGCWVISPIFLAAASLVVYAILHGDLSPSIAFVSISIFKSLEVTLGALPELLTTSVDSLVSIKRIDTYLSGPEMKKVLSEGPDVAFDNATVSWPVDAETSDEDRFILKNVNLSFPAGELSVISGKTGTGKSLLLSAILGEVDLLNGAIYAPPTAAPLERNDHKAHPGNWILPGSIAYVAQTPWLESASFRDNILFGLPFDEPRYQKVLEICALKKDLEILPDGDKTELGANGINLSGGQKWRVTLARAIYSRAEILVMDDIFSAVDAHVGRHIFEKCITGDICEGRTRILVTHHVALVQSKAKYLVELGEGTVLAAGLTSELAEDGTLERIKTHEQAPEEIQREEAAAEASTAVNSEDGSLTGVDGISTESTVEGGEPAKDKAAKDFIEKETRDKGQVKSRIYLTYLRHSGGWIFWIVLALLFTSFEVSNLARNWWVKIWTSGSESQVDVMHTFEVEQKHGLAYGLTLEHSPFHVTSSNMRNTQSGEHGVTYYLLVYVALSGASAILGTIRFVWSFIMSIRASRTLFNQILFTVLRTPLRWLDTVPVGRILNRLTSDFDIIDNRLNLDFGMVLWRGLGLVGICVAAALVSPYILPMAFVLVFFATSVATRYMAGARPMKRLESTSKSPVFEQFNATLSGVATLRAYQKTQVYVDRMHGHLDTWDSVSIYGALFNRWMAFRMALIGTAFSSIVGIVVALSPYIDAAMAGFTLAFAVDFSGNILMTLWCYTNLELDMNATERVVEYADLKTEPLGGEKTSAAWPTSGDIEVKDLEVGYAEDLPAVLKNVSFNVKNNERVGVIGRTGAGKSSLTLALFRFLEARSGTILIDGVDISKIDLHSLRSKLAIIPQDPVLFSGSVRSNLDPFNERTDEELRESLHRVHLVDSQPVTPANEPSSAAVSTASPVNANIFRDLSSGIAESGGNLSQGQRQLLCMARAIVSRPKIMVLDEATSAVDMATDTLIQRSIREEFTDSTLIVIAHRLSTIADFDRILVLSEGTVAEFGTPKELWETEGSIFRDMCEHSGEKDKLRETILGNN</sequence>
<dbReference type="CDD" id="cd03244">
    <property type="entry name" value="ABCC_MRP_domain2"/>
    <property type="match status" value="1"/>
</dbReference>
<dbReference type="InterPro" id="IPR027417">
    <property type="entry name" value="P-loop_NTPase"/>
</dbReference>
<dbReference type="Pfam" id="PF00664">
    <property type="entry name" value="ABC_membrane"/>
    <property type="match status" value="2"/>
</dbReference>
<feature type="transmembrane region" description="Helical" evidence="12">
    <location>
        <begin position="1213"/>
        <end position="1231"/>
    </location>
</feature>
<dbReference type="InterPro" id="IPR017871">
    <property type="entry name" value="ABC_transporter-like_CS"/>
</dbReference>
<dbReference type="InterPro" id="IPR003593">
    <property type="entry name" value="AAA+_ATPase"/>
</dbReference>
<dbReference type="Proteomes" id="UP000034112">
    <property type="component" value="Unassembled WGS sequence"/>
</dbReference>
<evidence type="ECO:0008006" key="17">
    <source>
        <dbReference type="Google" id="ProtNLM"/>
    </source>
</evidence>
<dbReference type="OrthoDB" id="6500128at2759"/>
<dbReference type="SUPFAM" id="SSF90123">
    <property type="entry name" value="ABC transporter transmembrane region"/>
    <property type="match status" value="2"/>
</dbReference>
<evidence type="ECO:0000259" key="13">
    <source>
        <dbReference type="PROSITE" id="PS50893"/>
    </source>
</evidence>
<keyword evidence="5" id="KW-0677">Repeat</keyword>
<evidence type="ECO:0000256" key="4">
    <source>
        <dbReference type="ARBA" id="ARBA00022692"/>
    </source>
</evidence>
<accession>A0A0G0ADS1</accession>
<dbReference type="CDD" id="cd18604">
    <property type="entry name" value="ABC_6TM_VMR1_D2_like"/>
    <property type="match status" value="1"/>
</dbReference>
<feature type="transmembrane region" description="Helical" evidence="12">
    <location>
        <begin position="1323"/>
        <end position="1343"/>
    </location>
</feature>
<evidence type="ECO:0000256" key="9">
    <source>
        <dbReference type="ARBA" id="ARBA00023136"/>
    </source>
</evidence>
<evidence type="ECO:0000256" key="3">
    <source>
        <dbReference type="ARBA" id="ARBA00022448"/>
    </source>
</evidence>
<dbReference type="PANTHER" id="PTHR24223:SF456">
    <property type="entry name" value="MULTIDRUG RESISTANCE-ASSOCIATED PROTEIN LETHAL(2)03659"/>
    <property type="match status" value="1"/>
</dbReference>
<feature type="region of interest" description="Disordered" evidence="11">
    <location>
        <begin position="976"/>
        <end position="1029"/>
    </location>
</feature>